<comment type="caution">
    <text evidence="1">The sequence shown here is derived from an EMBL/GenBank/DDBJ whole genome shotgun (WGS) entry which is preliminary data.</text>
</comment>
<evidence type="ECO:0000313" key="1">
    <source>
        <dbReference type="EMBL" id="MPL77636.1"/>
    </source>
</evidence>
<sequence>MLTPPFTGGLIYKPLIKSNVDFTDILKDLPDGENMGGLPQKVYFGFHADVATWPTKPAAPVAIDEQAVLTGDVTMKEGKRMFEMYMTDDTGEFKIEPVGESDGKSFVARLSFFHPGLSPKILGFMNAAKNDNLVFIVPDNNGNMYLMGDSLRPATYSGSPDGVGTSKETAGRRGASMEFTYKTSNIYLYEGSIPLTIAVAP</sequence>
<name>A0A644UF56_9ZZZZ</name>
<proteinExistence type="predicted"/>
<organism evidence="1">
    <name type="scientific">bioreactor metagenome</name>
    <dbReference type="NCBI Taxonomy" id="1076179"/>
    <lineage>
        <taxon>unclassified sequences</taxon>
        <taxon>metagenomes</taxon>
        <taxon>ecological metagenomes</taxon>
    </lineage>
</organism>
<dbReference type="EMBL" id="VSSQ01000108">
    <property type="protein sequence ID" value="MPL77636.1"/>
    <property type="molecule type" value="Genomic_DNA"/>
</dbReference>
<accession>A0A644UF56</accession>
<protein>
    <submittedName>
        <fullName evidence="1">Uncharacterized protein</fullName>
    </submittedName>
</protein>
<dbReference type="AlphaFoldDB" id="A0A644UF56"/>
<gene>
    <name evidence="1" type="ORF">SDC9_23493</name>
</gene>
<reference evidence="1" key="1">
    <citation type="submission" date="2019-08" db="EMBL/GenBank/DDBJ databases">
        <authorList>
            <person name="Kucharzyk K."/>
            <person name="Murdoch R.W."/>
            <person name="Higgins S."/>
            <person name="Loffler F."/>
        </authorList>
    </citation>
    <scope>NUCLEOTIDE SEQUENCE</scope>
</reference>